<evidence type="ECO:0000256" key="1">
    <source>
        <dbReference type="ARBA" id="ARBA00022527"/>
    </source>
</evidence>
<dbReference type="EMBL" id="CP138898">
    <property type="protein sequence ID" value="WPK27154.1"/>
    <property type="molecule type" value="Genomic_DNA"/>
</dbReference>
<evidence type="ECO:0000256" key="3">
    <source>
        <dbReference type="ARBA" id="ARBA00022741"/>
    </source>
</evidence>
<dbReference type="PROSITE" id="PS01351">
    <property type="entry name" value="MAPK"/>
    <property type="match status" value="1"/>
</dbReference>
<dbReference type="Proteomes" id="UP001338582">
    <property type="component" value="Chromosome 5"/>
</dbReference>
<organism evidence="12 13">
    <name type="scientific">Australozyma saopauloensis</name>
    <dbReference type="NCBI Taxonomy" id="291208"/>
    <lineage>
        <taxon>Eukaryota</taxon>
        <taxon>Fungi</taxon>
        <taxon>Dikarya</taxon>
        <taxon>Ascomycota</taxon>
        <taxon>Saccharomycotina</taxon>
        <taxon>Pichiomycetes</taxon>
        <taxon>Metschnikowiaceae</taxon>
        <taxon>Australozyma</taxon>
    </lineage>
</organism>
<evidence type="ECO:0000259" key="11">
    <source>
        <dbReference type="PROSITE" id="PS50011"/>
    </source>
</evidence>
<keyword evidence="13" id="KW-1185">Reference proteome</keyword>
<feature type="coiled-coil region" evidence="9">
    <location>
        <begin position="375"/>
        <end position="402"/>
    </location>
</feature>
<evidence type="ECO:0000256" key="9">
    <source>
        <dbReference type="SAM" id="Coils"/>
    </source>
</evidence>
<dbReference type="KEGG" id="asau:88175589"/>
<dbReference type="PROSITE" id="PS50011">
    <property type="entry name" value="PROTEIN_KINASE_DOM"/>
    <property type="match status" value="1"/>
</dbReference>
<dbReference type="PROSITE" id="PS00108">
    <property type="entry name" value="PROTEIN_KINASE_ST"/>
    <property type="match status" value="1"/>
</dbReference>
<dbReference type="GO" id="GO:0004707">
    <property type="term" value="F:MAP kinase activity"/>
    <property type="evidence" value="ECO:0007669"/>
    <property type="project" value="UniProtKB-EC"/>
</dbReference>
<evidence type="ECO:0000256" key="10">
    <source>
        <dbReference type="SAM" id="MobiDB-lite"/>
    </source>
</evidence>
<dbReference type="AlphaFoldDB" id="A0AAX4HFK9"/>
<dbReference type="EC" id="2.7.11.24" evidence="8"/>
<evidence type="ECO:0000256" key="2">
    <source>
        <dbReference type="ARBA" id="ARBA00022679"/>
    </source>
</evidence>
<dbReference type="InterPro" id="IPR003527">
    <property type="entry name" value="MAP_kinase_CS"/>
</dbReference>
<dbReference type="InterPro" id="IPR050117">
    <property type="entry name" value="MAPK"/>
</dbReference>
<protein>
    <recommendedName>
        <fullName evidence="8">Mitogen-activated protein kinase</fullName>
        <ecNumber evidence="8">2.7.11.24</ecNumber>
    </recommendedName>
</protein>
<evidence type="ECO:0000313" key="12">
    <source>
        <dbReference type="EMBL" id="WPK27154.1"/>
    </source>
</evidence>
<comment type="activity regulation">
    <text evidence="8">Activated by threonine and tyrosine phosphorylation.</text>
</comment>
<dbReference type="InterPro" id="IPR000719">
    <property type="entry name" value="Prot_kinase_dom"/>
</dbReference>
<comment type="catalytic activity">
    <reaction evidence="8">
        <text>L-threonyl-[protein] + ATP = O-phospho-L-threonyl-[protein] + ADP + H(+)</text>
        <dbReference type="Rhea" id="RHEA:46608"/>
        <dbReference type="Rhea" id="RHEA-COMP:11060"/>
        <dbReference type="Rhea" id="RHEA-COMP:11605"/>
        <dbReference type="ChEBI" id="CHEBI:15378"/>
        <dbReference type="ChEBI" id="CHEBI:30013"/>
        <dbReference type="ChEBI" id="CHEBI:30616"/>
        <dbReference type="ChEBI" id="CHEBI:61977"/>
        <dbReference type="ChEBI" id="CHEBI:456216"/>
        <dbReference type="EC" id="2.7.11.24"/>
    </reaction>
</comment>
<feature type="region of interest" description="Disordered" evidence="10">
    <location>
        <begin position="402"/>
        <end position="428"/>
    </location>
</feature>
<dbReference type="Gene3D" id="3.30.200.20">
    <property type="entry name" value="Phosphorylase Kinase, domain 1"/>
    <property type="match status" value="1"/>
</dbReference>
<evidence type="ECO:0000256" key="4">
    <source>
        <dbReference type="ARBA" id="ARBA00022777"/>
    </source>
</evidence>
<dbReference type="InterPro" id="IPR008271">
    <property type="entry name" value="Ser/Thr_kinase_AS"/>
</dbReference>
<dbReference type="CDD" id="cd07857">
    <property type="entry name" value="STKc_MPK1"/>
    <property type="match status" value="1"/>
</dbReference>
<dbReference type="FunFam" id="1.10.510.10:FF:000013">
    <property type="entry name" value="Mitogen-activated protein kinase"/>
    <property type="match status" value="1"/>
</dbReference>
<feature type="binding site" evidence="6">
    <location>
        <position position="56"/>
    </location>
    <ligand>
        <name>ATP</name>
        <dbReference type="ChEBI" id="CHEBI:30616"/>
    </ligand>
</feature>
<dbReference type="GO" id="GO:0006950">
    <property type="term" value="P:response to stress"/>
    <property type="evidence" value="ECO:0007669"/>
    <property type="project" value="UniProtKB-ARBA"/>
</dbReference>
<dbReference type="GO" id="GO:0030447">
    <property type="term" value="P:filamentous growth"/>
    <property type="evidence" value="ECO:0007669"/>
    <property type="project" value="UniProtKB-ARBA"/>
</dbReference>
<name>A0AAX4HFK9_9ASCO</name>
<keyword evidence="4 8" id="KW-0418">Kinase</keyword>
<keyword evidence="9" id="KW-0175">Coiled coil</keyword>
<evidence type="ECO:0000256" key="7">
    <source>
        <dbReference type="RuleBase" id="RU000304"/>
    </source>
</evidence>
<keyword evidence="5 6" id="KW-0067">ATP-binding</keyword>
<keyword evidence="2 8" id="KW-0808">Transferase</keyword>
<dbReference type="SUPFAM" id="SSF56112">
    <property type="entry name" value="Protein kinase-like (PK-like)"/>
    <property type="match status" value="1"/>
</dbReference>
<evidence type="ECO:0000256" key="8">
    <source>
        <dbReference type="RuleBase" id="RU361165"/>
    </source>
</evidence>
<evidence type="ECO:0000256" key="5">
    <source>
        <dbReference type="ARBA" id="ARBA00022840"/>
    </source>
</evidence>
<dbReference type="InterPro" id="IPR017441">
    <property type="entry name" value="Protein_kinase_ATP_BS"/>
</dbReference>
<dbReference type="InterPro" id="IPR011009">
    <property type="entry name" value="Kinase-like_dom_sf"/>
</dbReference>
<dbReference type="RefSeq" id="XP_062879532.1">
    <property type="nucleotide sequence ID" value="XM_063023462.1"/>
</dbReference>
<dbReference type="SMART" id="SM00220">
    <property type="entry name" value="S_TKc"/>
    <property type="match status" value="1"/>
</dbReference>
<keyword evidence="8" id="KW-0460">Magnesium</keyword>
<dbReference type="Pfam" id="PF00069">
    <property type="entry name" value="Pkinase"/>
    <property type="match status" value="1"/>
</dbReference>
<dbReference type="GO" id="GO:0005524">
    <property type="term" value="F:ATP binding"/>
    <property type="evidence" value="ECO:0007669"/>
    <property type="project" value="UniProtKB-UniRule"/>
</dbReference>
<keyword evidence="3 6" id="KW-0547">Nucleotide-binding</keyword>
<feature type="domain" description="Protein kinase" evidence="11">
    <location>
        <begin position="22"/>
        <end position="320"/>
    </location>
</feature>
<dbReference type="PROSITE" id="PS00107">
    <property type="entry name" value="PROTEIN_KINASE_ATP"/>
    <property type="match status" value="1"/>
</dbReference>
<dbReference type="PANTHER" id="PTHR24055">
    <property type="entry name" value="MITOGEN-ACTIVATED PROTEIN KINASE"/>
    <property type="match status" value="1"/>
</dbReference>
<proteinExistence type="inferred from homology"/>
<sequence length="498" mass="57284">MTFNGRTVNKVFNQDFVIDKRFKIVKELGHGAYGIVCSAKYDDGTSSEGSMVAIKKITNIFSKNILCKRALRELKLLQFFRGHNNITCLYDLDIVHNPITNDFNDIYLYEELMECDMHQIIRSGQPLSDQHYQLFIYQVLCGLKYIHSADVLHRDLKPGNLLVNADCELKICDFGLARGFSENVEQNLGFMTEYVATRWYRAPEIMLSFSNYTKAIDIWSVGCILGELLGGKPLFKGKDYVDQLNQIIMILGTPPESTLMKIGSTRALNYVRSLPFMRKVPFDELFPKANPLALDLMERMLAFNPYDRISVNEALNHPYLSIWHDPNDEPECKVKFDFKTFETVNDLDSMKQLIVDEVKNFREFVRKPVQEQQKQQQQQQLLQQQRQEQEFLLEQQQQQLRNSAVTDRYEHPRSRGLASPLAEAPSGSLSSPFGGFNSAGVLTNPDSLVFGDQILDYDSMPKPQELDEFAVLSKDQDPELFQLEEELGFGLDRTQNQF</sequence>
<reference evidence="12 13" key="1">
    <citation type="submission" date="2023-10" db="EMBL/GenBank/DDBJ databases">
        <title>Draft Genome Sequence of Candida saopaulonensis from a very Premature Infant with Sepsis.</title>
        <authorList>
            <person name="Ning Y."/>
            <person name="Dai R."/>
            <person name="Xiao M."/>
            <person name="Xu Y."/>
            <person name="Yan Q."/>
            <person name="Zhang L."/>
        </authorList>
    </citation>
    <scope>NUCLEOTIDE SEQUENCE [LARGE SCALE GENOMIC DNA]</scope>
    <source>
        <strain evidence="12 13">19XY460</strain>
    </source>
</reference>
<gene>
    <name evidence="12" type="ORF">PUMCH_004529</name>
</gene>
<keyword evidence="1 7" id="KW-0723">Serine/threonine-protein kinase</keyword>
<evidence type="ECO:0000256" key="6">
    <source>
        <dbReference type="PROSITE-ProRule" id="PRU10141"/>
    </source>
</evidence>
<comment type="similarity">
    <text evidence="8">Belongs to the protein kinase superfamily. Ser/Thr protein kinase family. MAP kinase subfamily.</text>
</comment>
<evidence type="ECO:0000313" key="13">
    <source>
        <dbReference type="Proteomes" id="UP001338582"/>
    </source>
</evidence>
<dbReference type="GeneID" id="88175589"/>
<dbReference type="Gene3D" id="1.10.510.10">
    <property type="entry name" value="Transferase(Phosphotransferase) domain 1"/>
    <property type="match status" value="1"/>
</dbReference>
<accession>A0AAX4HFK9</accession>
<comment type="cofactor">
    <cofactor evidence="8">
        <name>Mg(2+)</name>
        <dbReference type="ChEBI" id="CHEBI:18420"/>
    </cofactor>
</comment>